<dbReference type="Pfam" id="PF00684">
    <property type="entry name" value="DnaJ_CXXCXGXG"/>
    <property type="match status" value="1"/>
</dbReference>
<protein>
    <submittedName>
        <fullName evidence="9">DnaJ-like protein xdj1</fullName>
    </submittedName>
</protein>
<dbReference type="InterPro" id="IPR008971">
    <property type="entry name" value="HSP40/DnaJ_pept-bd"/>
</dbReference>
<dbReference type="InterPro" id="IPR036869">
    <property type="entry name" value="J_dom_sf"/>
</dbReference>
<comment type="caution">
    <text evidence="9">The sequence shown here is derived from an EMBL/GenBank/DDBJ whole genome shotgun (WGS) entry which is preliminary data.</text>
</comment>
<dbReference type="PROSITE" id="PS51188">
    <property type="entry name" value="ZF_CR"/>
    <property type="match status" value="1"/>
</dbReference>
<accession>A0A9W8CHU3</accession>
<evidence type="ECO:0000256" key="6">
    <source>
        <dbReference type="SAM" id="MobiDB-lite"/>
    </source>
</evidence>
<dbReference type="InterPro" id="IPR002939">
    <property type="entry name" value="DnaJ_C"/>
</dbReference>
<feature type="domain" description="CR-type" evidence="8">
    <location>
        <begin position="129"/>
        <end position="213"/>
    </location>
</feature>
<evidence type="ECO:0000313" key="10">
    <source>
        <dbReference type="Proteomes" id="UP001145021"/>
    </source>
</evidence>
<sequence>MSSISYYEILEVEKTATDAEIKRAYRKLAMKYHPDKNPEGTEKFKDISHAYETLSDPQKRAAYDRFGHGTPHMHNPFSGFGDFYDDNNGLDEDDIFDGFPFSGFGQRQAAQPAPEKLSIKMTLEDMFRGKRVRVKLTRSVPCKTCKGMGGKKNIMRTCIECSGTGAKTATRQVGPGLISQSRTKCNACNGTGKVIPEKHRCRKCKGERVVDEKDAVDLYMKPGTRDQDEITAKGKGDQKPGMPAGDLIFVIEQVPHSHLKRYDDHLVTEWEIDLADALCGFSRHLFVNIDGHALRVTHKGCLAPGNVLRLQGKGMPSKKTGKRGDMFIKLKIKFPDSSWKPDVQELRSLLPESKWKKFDEQERRKMETVAASSITEEALEGIVRANSQYKASGNDRNQEEFGDHFGYSSSDRYDARPPECQPQ</sequence>
<dbReference type="InterPro" id="IPR044713">
    <property type="entry name" value="DNJA1/2-like"/>
</dbReference>
<dbReference type="CDD" id="cd10747">
    <property type="entry name" value="DnaJ_C"/>
    <property type="match status" value="1"/>
</dbReference>
<dbReference type="GO" id="GO:0030544">
    <property type="term" value="F:Hsp70 protein binding"/>
    <property type="evidence" value="ECO:0007669"/>
    <property type="project" value="InterPro"/>
</dbReference>
<dbReference type="Gene3D" id="1.10.287.110">
    <property type="entry name" value="DnaJ domain"/>
    <property type="match status" value="1"/>
</dbReference>
<dbReference type="InterPro" id="IPR001305">
    <property type="entry name" value="HSP_DnaJ_Cys-rich_dom"/>
</dbReference>
<keyword evidence="10" id="KW-1185">Reference proteome</keyword>
<evidence type="ECO:0000259" key="7">
    <source>
        <dbReference type="PROSITE" id="PS50076"/>
    </source>
</evidence>
<dbReference type="SUPFAM" id="SSF46565">
    <property type="entry name" value="Chaperone J-domain"/>
    <property type="match status" value="1"/>
</dbReference>
<dbReference type="PROSITE" id="PS50076">
    <property type="entry name" value="DNAJ_2"/>
    <property type="match status" value="1"/>
</dbReference>
<organism evidence="9 10">
    <name type="scientific">Coemansia asiatica</name>
    <dbReference type="NCBI Taxonomy" id="1052880"/>
    <lineage>
        <taxon>Eukaryota</taxon>
        <taxon>Fungi</taxon>
        <taxon>Fungi incertae sedis</taxon>
        <taxon>Zoopagomycota</taxon>
        <taxon>Kickxellomycotina</taxon>
        <taxon>Kickxellomycetes</taxon>
        <taxon>Kickxellales</taxon>
        <taxon>Kickxellaceae</taxon>
        <taxon>Coemansia</taxon>
    </lineage>
</organism>
<dbReference type="GO" id="GO:0009408">
    <property type="term" value="P:response to heat"/>
    <property type="evidence" value="ECO:0007669"/>
    <property type="project" value="InterPro"/>
</dbReference>
<feature type="domain" description="J" evidence="7">
    <location>
        <begin position="5"/>
        <end position="67"/>
    </location>
</feature>
<evidence type="ECO:0000259" key="8">
    <source>
        <dbReference type="PROSITE" id="PS51188"/>
    </source>
</evidence>
<keyword evidence="1 5" id="KW-0479">Metal-binding</keyword>
<reference evidence="9" key="1">
    <citation type="submission" date="2022-07" db="EMBL/GenBank/DDBJ databases">
        <title>Phylogenomic reconstructions and comparative analyses of Kickxellomycotina fungi.</title>
        <authorList>
            <person name="Reynolds N.K."/>
            <person name="Stajich J.E."/>
            <person name="Barry K."/>
            <person name="Grigoriev I.V."/>
            <person name="Crous P."/>
            <person name="Smith M.E."/>
        </authorList>
    </citation>
    <scope>NUCLEOTIDE SEQUENCE</scope>
    <source>
        <strain evidence="9">NBRC 105413</strain>
    </source>
</reference>
<dbReference type="InterPro" id="IPR001623">
    <property type="entry name" value="DnaJ_domain"/>
</dbReference>
<gene>
    <name evidence="9" type="primary">XDJ1</name>
    <name evidence="9" type="ORF">LPJ64_005232</name>
</gene>
<feature type="zinc finger region" description="CR-type" evidence="5">
    <location>
        <begin position="129"/>
        <end position="213"/>
    </location>
</feature>
<evidence type="ECO:0000256" key="5">
    <source>
        <dbReference type="PROSITE-ProRule" id="PRU00546"/>
    </source>
</evidence>
<dbReference type="PROSITE" id="PS00636">
    <property type="entry name" value="DNAJ_1"/>
    <property type="match status" value="1"/>
</dbReference>
<dbReference type="HAMAP" id="MF_01152">
    <property type="entry name" value="DnaJ"/>
    <property type="match status" value="1"/>
</dbReference>
<dbReference type="FunFam" id="2.60.260.20:FF:000013">
    <property type="entry name" value="DnaJ subfamily B member 11"/>
    <property type="match status" value="1"/>
</dbReference>
<dbReference type="InterPro" id="IPR036410">
    <property type="entry name" value="HSP_DnaJ_Cys-rich_dom_sf"/>
</dbReference>
<dbReference type="GO" id="GO:0005524">
    <property type="term" value="F:ATP binding"/>
    <property type="evidence" value="ECO:0007669"/>
    <property type="project" value="InterPro"/>
</dbReference>
<evidence type="ECO:0000256" key="4">
    <source>
        <dbReference type="ARBA" id="ARBA00022833"/>
    </source>
</evidence>
<dbReference type="GO" id="GO:0051082">
    <property type="term" value="F:unfolded protein binding"/>
    <property type="evidence" value="ECO:0007669"/>
    <property type="project" value="InterPro"/>
</dbReference>
<evidence type="ECO:0000256" key="3">
    <source>
        <dbReference type="ARBA" id="ARBA00022771"/>
    </source>
</evidence>
<name>A0A9W8CHU3_9FUNG</name>
<keyword evidence="2" id="KW-0677">Repeat</keyword>
<dbReference type="CDD" id="cd10719">
    <property type="entry name" value="DnaJ_zf"/>
    <property type="match status" value="1"/>
</dbReference>
<evidence type="ECO:0000313" key="9">
    <source>
        <dbReference type="EMBL" id="KAJ1642946.1"/>
    </source>
</evidence>
<dbReference type="SUPFAM" id="SSF49493">
    <property type="entry name" value="HSP40/DnaJ peptide-binding domain"/>
    <property type="match status" value="2"/>
</dbReference>
<dbReference type="AlphaFoldDB" id="A0A9W8CHU3"/>
<evidence type="ECO:0000256" key="1">
    <source>
        <dbReference type="ARBA" id="ARBA00022723"/>
    </source>
</evidence>
<dbReference type="Gene3D" id="2.60.260.20">
    <property type="entry name" value="Urease metallochaperone UreE, N-terminal domain"/>
    <property type="match status" value="2"/>
</dbReference>
<dbReference type="SMART" id="SM00271">
    <property type="entry name" value="DnaJ"/>
    <property type="match status" value="1"/>
</dbReference>
<dbReference type="FunFam" id="2.10.230.10:FF:000001">
    <property type="entry name" value="DnaJ subfamily A member 2"/>
    <property type="match status" value="1"/>
</dbReference>
<dbReference type="PANTHER" id="PTHR43888">
    <property type="entry name" value="DNAJ-LIKE-2, ISOFORM A-RELATED"/>
    <property type="match status" value="1"/>
</dbReference>
<keyword evidence="3 5" id="KW-0863">Zinc-finger</keyword>
<dbReference type="CDD" id="cd06257">
    <property type="entry name" value="DnaJ"/>
    <property type="match status" value="1"/>
</dbReference>
<proteinExistence type="inferred from homology"/>
<dbReference type="Gene3D" id="2.10.230.10">
    <property type="entry name" value="Heat shock protein DnaJ, cysteine-rich domain"/>
    <property type="match status" value="1"/>
</dbReference>
<dbReference type="EMBL" id="JANBOH010000315">
    <property type="protein sequence ID" value="KAJ1642946.1"/>
    <property type="molecule type" value="Genomic_DNA"/>
</dbReference>
<dbReference type="InterPro" id="IPR012724">
    <property type="entry name" value="DnaJ"/>
</dbReference>
<dbReference type="GO" id="GO:0008270">
    <property type="term" value="F:zinc ion binding"/>
    <property type="evidence" value="ECO:0007669"/>
    <property type="project" value="UniProtKB-KW"/>
</dbReference>
<dbReference type="InterPro" id="IPR018253">
    <property type="entry name" value="DnaJ_domain_CS"/>
</dbReference>
<feature type="region of interest" description="Disordered" evidence="6">
    <location>
        <begin position="390"/>
        <end position="423"/>
    </location>
</feature>
<dbReference type="PRINTS" id="PR00625">
    <property type="entry name" value="JDOMAIN"/>
</dbReference>
<keyword evidence="4 5" id="KW-0862">Zinc</keyword>
<dbReference type="GO" id="GO:0006457">
    <property type="term" value="P:protein folding"/>
    <property type="evidence" value="ECO:0007669"/>
    <property type="project" value="InterPro"/>
</dbReference>
<dbReference type="Pfam" id="PF01556">
    <property type="entry name" value="DnaJ_C"/>
    <property type="match status" value="1"/>
</dbReference>
<dbReference type="Proteomes" id="UP001145021">
    <property type="component" value="Unassembled WGS sequence"/>
</dbReference>
<dbReference type="SUPFAM" id="SSF57938">
    <property type="entry name" value="DnaJ/Hsp40 cysteine-rich domain"/>
    <property type="match status" value="1"/>
</dbReference>
<dbReference type="Pfam" id="PF00226">
    <property type="entry name" value="DnaJ"/>
    <property type="match status" value="1"/>
</dbReference>
<evidence type="ECO:0000256" key="2">
    <source>
        <dbReference type="ARBA" id="ARBA00022737"/>
    </source>
</evidence>